<protein>
    <submittedName>
        <fullName evidence="2">Uncharacterized protein</fullName>
    </submittedName>
</protein>
<organism evidence="2 3">
    <name type="scientific">Pseudoloma neurophilia</name>
    <dbReference type="NCBI Taxonomy" id="146866"/>
    <lineage>
        <taxon>Eukaryota</taxon>
        <taxon>Fungi</taxon>
        <taxon>Fungi incertae sedis</taxon>
        <taxon>Microsporidia</taxon>
        <taxon>Pseudoloma</taxon>
    </lineage>
</organism>
<accession>A0A0R0LYM4</accession>
<dbReference type="Proteomes" id="UP000051530">
    <property type="component" value="Unassembled WGS sequence"/>
</dbReference>
<dbReference type="VEuPathDB" id="MicrosporidiaDB:M153_28000010656"/>
<feature type="non-terminal residue" evidence="2">
    <location>
        <position position="1"/>
    </location>
</feature>
<sequence length="48" mass="5338">RRSEGDLSVKIIKAKKNNLFIPLGLVFPLSGGILDLVRNILSNETFKI</sequence>
<reference evidence="2 3" key="1">
    <citation type="submission" date="2015-07" db="EMBL/GenBank/DDBJ databases">
        <title>The genome of Pseudoloma neurophilia, a relevant intracellular parasite of the zebrafish.</title>
        <authorList>
            <person name="Ndikumana S."/>
            <person name="Pelin A."/>
            <person name="Sanders J."/>
            <person name="Corradi N."/>
        </authorList>
    </citation>
    <scope>NUCLEOTIDE SEQUENCE [LARGE SCALE GENOMIC DNA]</scope>
    <source>
        <strain evidence="2 3">MK1</strain>
    </source>
</reference>
<keyword evidence="1" id="KW-1133">Transmembrane helix</keyword>
<keyword evidence="1" id="KW-0812">Transmembrane</keyword>
<evidence type="ECO:0000313" key="2">
    <source>
        <dbReference type="EMBL" id="KRH94380.1"/>
    </source>
</evidence>
<dbReference type="EMBL" id="LGUB01000085">
    <property type="protein sequence ID" value="KRH94380.1"/>
    <property type="molecule type" value="Genomic_DNA"/>
</dbReference>
<dbReference type="AlphaFoldDB" id="A0A0R0LYM4"/>
<feature type="transmembrane region" description="Helical" evidence="1">
    <location>
        <begin position="20"/>
        <end position="41"/>
    </location>
</feature>
<proteinExistence type="predicted"/>
<gene>
    <name evidence="2" type="ORF">M153_28000010656</name>
</gene>
<name>A0A0R0LYM4_9MICR</name>
<evidence type="ECO:0000256" key="1">
    <source>
        <dbReference type="SAM" id="Phobius"/>
    </source>
</evidence>
<comment type="caution">
    <text evidence="2">The sequence shown here is derived from an EMBL/GenBank/DDBJ whole genome shotgun (WGS) entry which is preliminary data.</text>
</comment>
<evidence type="ECO:0000313" key="3">
    <source>
        <dbReference type="Proteomes" id="UP000051530"/>
    </source>
</evidence>
<keyword evidence="3" id="KW-1185">Reference proteome</keyword>
<keyword evidence="1" id="KW-0472">Membrane</keyword>